<dbReference type="Proteomes" id="UP000054549">
    <property type="component" value="Unassembled WGS sequence"/>
</dbReference>
<feature type="compositionally biased region" description="Basic and acidic residues" evidence="1">
    <location>
        <begin position="23"/>
        <end position="33"/>
    </location>
</feature>
<name>A0A0C2W190_AMAMK</name>
<evidence type="ECO:0000313" key="2">
    <source>
        <dbReference type="EMBL" id="KIL54882.1"/>
    </source>
</evidence>
<feature type="region of interest" description="Disordered" evidence="1">
    <location>
        <begin position="94"/>
        <end position="113"/>
    </location>
</feature>
<dbReference type="HOGENOM" id="CLU_2132915_0_0_1"/>
<dbReference type="EMBL" id="KN818608">
    <property type="protein sequence ID" value="KIL54882.1"/>
    <property type="molecule type" value="Genomic_DNA"/>
</dbReference>
<reference evidence="2 3" key="1">
    <citation type="submission" date="2014-04" db="EMBL/GenBank/DDBJ databases">
        <title>Evolutionary Origins and Diversification of the Mycorrhizal Mutualists.</title>
        <authorList>
            <consortium name="DOE Joint Genome Institute"/>
            <consortium name="Mycorrhizal Genomics Consortium"/>
            <person name="Kohler A."/>
            <person name="Kuo A."/>
            <person name="Nagy L.G."/>
            <person name="Floudas D."/>
            <person name="Copeland A."/>
            <person name="Barry K.W."/>
            <person name="Cichocki N."/>
            <person name="Veneault-Fourrey C."/>
            <person name="LaButti K."/>
            <person name="Lindquist E.A."/>
            <person name="Lipzen A."/>
            <person name="Lundell T."/>
            <person name="Morin E."/>
            <person name="Murat C."/>
            <person name="Riley R."/>
            <person name="Ohm R."/>
            <person name="Sun H."/>
            <person name="Tunlid A."/>
            <person name="Henrissat B."/>
            <person name="Grigoriev I.V."/>
            <person name="Hibbett D.S."/>
            <person name="Martin F."/>
        </authorList>
    </citation>
    <scope>NUCLEOTIDE SEQUENCE [LARGE SCALE GENOMIC DNA]</scope>
    <source>
        <strain evidence="2 3">Koide BX008</strain>
    </source>
</reference>
<dbReference type="AlphaFoldDB" id="A0A0C2W190"/>
<protein>
    <submittedName>
        <fullName evidence="2">Uncharacterized protein</fullName>
    </submittedName>
</protein>
<feature type="compositionally biased region" description="Low complexity" evidence="1">
    <location>
        <begin position="42"/>
        <end position="53"/>
    </location>
</feature>
<proteinExistence type="predicted"/>
<accession>A0A0C2W190</accession>
<feature type="compositionally biased region" description="Basic and acidic residues" evidence="1">
    <location>
        <begin position="1"/>
        <end position="16"/>
    </location>
</feature>
<organism evidence="2 3">
    <name type="scientific">Amanita muscaria (strain Koide BX008)</name>
    <dbReference type="NCBI Taxonomy" id="946122"/>
    <lineage>
        <taxon>Eukaryota</taxon>
        <taxon>Fungi</taxon>
        <taxon>Dikarya</taxon>
        <taxon>Basidiomycota</taxon>
        <taxon>Agaricomycotina</taxon>
        <taxon>Agaricomycetes</taxon>
        <taxon>Agaricomycetidae</taxon>
        <taxon>Agaricales</taxon>
        <taxon>Pluteineae</taxon>
        <taxon>Amanitaceae</taxon>
        <taxon>Amanita</taxon>
    </lineage>
</organism>
<evidence type="ECO:0000256" key="1">
    <source>
        <dbReference type="SAM" id="MobiDB-lite"/>
    </source>
</evidence>
<keyword evidence="3" id="KW-1185">Reference proteome</keyword>
<sequence length="113" mass="12227">MALNKSKENNPLDPRSRSKSSSKNKETASEAAKKAKKKATKSAKTSSATGTAENQPPLQPVNPTANMPSGDQNGALQEEVTQLRLELEALRKEKAQKETSFGKDGREPLIPRP</sequence>
<dbReference type="InParanoid" id="A0A0C2W190"/>
<evidence type="ECO:0000313" key="3">
    <source>
        <dbReference type="Proteomes" id="UP000054549"/>
    </source>
</evidence>
<feature type="region of interest" description="Disordered" evidence="1">
    <location>
        <begin position="1"/>
        <end position="82"/>
    </location>
</feature>
<feature type="compositionally biased region" description="Polar residues" evidence="1">
    <location>
        <begin position="61"/>
        <end position="75"/>
    </location>
</feature>
<gene>
    <name evidence="2" type="ORF">M378DRAFT_18459</name>
</gene>